<evidence type="ECO:0000256" key="2">
    <source>
        <dbReference type="ARBA" id="ARBA00022840"/>
    </source>
</evidence>
<keyword evidence="2" id="KW-0067">ATP-binding</keyword>
<dbReference type="InterPro" id="IPR027417">
    <property type="entry name" value="P-loop_NTPase"/>
</dbReference>
<dbReference type="InterPro" id="IPR003593">
    <property type="entry name" value="AAA+_ATPase"/>
</dbReference>
<dbReference type="AlphaFoldDB" id="A0A1I4KLP3"/>
<dbReference type="STRING" id="266892.SAMN04488054_10577"/>
<dbReference type="Proteomes" id="UP000199668">
    <property type="component" value="Unassembled WGS sequence"/>
</dbReference>
<evidence type="ECO:0000259" key="3">
    <source>
        <dbReference type="PROSITE" id="PS50893"/>
    </source>
</evidence>
<dbReference type="PROSITE" id="PS50893">
    <property type="entry name" value="ABC_TRANSPORTER_2"/>
    <property type="match status" value="1"/>
</dbReference>
<dbReference type="InterPro" id="IPR051309">
    <property type="entry name" value="ABCF_ATPase"/>
</dbReference>
<dbReference type="GO" id="GO:0005524">
    <property type="term" value="F:ATP binding"/>
    <property type="evidence" value="ECO:0007669"/>
    <property type="project" value="UniProtKB-KW"/>
</dbReference>
<dbReference type="SMART" id="SM00382">
    <property type="entry name" value="AAA"/>
    <property type="match status" value="1"/>
</dbReference>
<evidence type="ECO:0000313" key="5">
    <source>
        <dbReference type="Proteomes" id="UP000199668"/>
    </source>
</evidence>
<dbReference type="SUPFAM" id="SSF52540">
    <property type="entry name" value="P-loop containing nucleoside triphosphate hydrolases"/>
    <property type="match status" value="1"/>
</dbReference>
<dbReference type="PANTHER" id="PTHR42855">
    <property type="entry name" value="ABC TRANSPORTER ATP-BINDING SUBUNIT"/>
    <property type="match status" value="1"/>
</dbReference>
<dbReference type="Gene3D" id="3.40.50.300">
    <property type="entry name" value="P-loop containing nucleotide triphosphate hydrolases"/>
    <property type="match status" value="1"/>
</dbReference>
<keyword evidence="5" id="KW-1185">Reference proteome</keyword>
<reference evidence="4 5" key="1">
    <citation type="submission" date="2016-10" db="EMBL/GenBank/DDBJ databases">
        <authorList>
            <person name="de Groot N.N."/>
        </authorList>
    </citation>
    <scope>NUCLEOTIDE SEQUENCE [LARGE SCALE GENOMIC DNA]</scope>
    <source>
        <strain evidence="4 5">CGMCC 1.6134</strain>
    </source>
</reference>
<dbReference type="InterPro" id="IPR003439">
    <property type="entry name" value="ABC_transporter-like_ATP-bd"/>
</dbReference>
<proteinExistence type="predicted"/>
<dbReference type="PANTHER" id="PTHR42855:SF2">
    <property type="entry name" value="DRUG RESISTANCE ABC TRANSPORTER,ATP-BINDING PROTEIN"/>
    <property type="match status" value="1"/>
</dbReference>
<dbReference type="Pfam" id="PF00005">
    <property type="entry name" value="ABC_tran"/>
    <property type="match status" value="1"/>
</dbReference>
<accession>A0A1I4KLP3</accession>
<keyword evidence="1" id="KW-0547">Nucleotide-binding</keyword>
<dbReference type="GO" id="GO:0016887">
    <property type="term" value="F:ATP hydrolysis activity"/>
    <property type="evidence" value="ECO:0007669"/>
    <property type="project" value="InterPro"/>
</dbReference>
<evidence type="ECO:0000256" key="1">
    <source>
        <dbReference type="ARBA" id="ARBA00022741"/>
    </source>
</evidence>
<dbReference type="CDD" id="cd03221">
    <property type="entry name" value="ABCF_EF-3"/>
    <property type="match status" value="1"/>
</dbReference>
<feature type="domain" description="ABC transporter" evidence="3">
    <location>
        <begin position="55"/>
        <end position="254"/>
    </location>
</feature>
<name>A0A1I4KLP3_9BACI</name>
<gene>
    <name evidence="4" type="ORF">SAMN04488054_10577</name>
</gene>
<dbReference type="EMBL" id="FOTY01000005">
    <property type="protein sequence ID" value="SFL79367.1"/>
    <property type="molecule type" value="Genomic_DNA"/>
</dbReference>
<sequence length="254" mass="28943">MTKPHFAKKQKKLSKDADAVETRLHQLKEVERPKELPPINMQVVEQESLQHRTVIRGWDVEGRAGDKRLWEAFDFSISGGDKVALIGPNGSGKTTFLRMILNDRDRIQAAPAVSFGYFSQMLEILEEEKSILDNVRDTSFQDETIIRTVLGRLGFFQEDVFKRVKDLSGGERVKTGFAKLFVSGANVLILDEPTNYLDIRALEALESLLGDYCGTVLFVSHDRRFLEKTATRIFAIHDKRITVFDGSYQEYLRA</sequence>
<evidence type="ECO:0000313" key="4">
    <source>
        <dbReference type="EMBL" id="SFL79367.1"/>
    </source>
</evidence>
<protein>
    <submittedName>
        <fullName evidence="4">ABC transporter</fullName>
    </submittedName>
</protein>
<organism evidence="4 5">
    <name type="scientific">Salibacterium qingdaonense</name>
    <dbReference type="NCBI Taxonomy" id="266892"/>
    <lineage>
        <taxon>Bacteria</taxon>
        <taxon>Bacillati</taxon>
        <taxon>Bacillota</taxon>
        <taxon>Bacilli</taxon>
        <taxon>Bacillales</taxon>
        <taxon>Bacillaceae</taxon>
    </lineage>
</organism>